<dbReference type="EMBL" id="BFEA01000404">
    <property type="protein sequence ID" value="GBG82355.1"/>
    <property type="molecule type" value="Genomic_DNA"/>
</dbReference>
<dbReference type="AlphaFoldDB" id="A0A388LJE7"/>
<dbReference type="Gramene" id="GBG82355">
    <property type="protein sequence ID" value="GBG82355"/>
    <property type="gene ID" value="CBR_g34639"/>
</dbReference>
<keyword evidence="3" id="KW-1185">Reference proteome</keyword>
<evidence type="ECO:0000256" key="1">
    <source>
        <dbReference type="SAM" id="MobiDB-lite"/>
    </source>
</evidence>
<feature type="region of interest" description="Disordered" evidence="1">
    <location>
        <begin position="503"/>
        <end position="523"/>
    </location>
</feature>
<reference evidence="2 3" key="1">
    <citation type="journal article" date="2018" name="Cell">
        <title>The Chara Genome: Secondary Complexity and Implications for Plant Terrestrialization.</title>
        <authorList>
            <person name="Nishiyama T."/>
            <person name="Sakayama H."/>
            <person name="Vries J.D."/>
            <person name="Buschmann H."/>
            <person name="Saint-Marcoux D."/>
            <person name="Ullrich K.K."/>
            <person name="Haas F.B."/>
            <person name="Vanderstraeten L."/>
            <person name="Becker D."/>
            <person name="Lang D."/>
            <person name="Vosolsobe S."/>
            <person name="Rombauts S."/>
            <person name="Wilhelmsson P.K.I."/>
            <person name="Janitza P."/>
            <person name="Kern R."/>
            <person name="Heyl A."/>
            <person name="Rumpler F."/>
            <person name="Villalobos L.I.A.C."/>
            <person name="Clay J.M."/>
            <person name="Skokan R."/>
            <person name="Toyoda A."/>
            <person name="Suzuki Y."/>
            <person name="Kagoshima H."/>
            <person name="Schijlen E."/>
            <person name="Tajeshwar N."/>
            <person name="Catarino B."/>
            <person name="Hetherington A.J."/>
            <person name="Saltykova A."/>
            <person name="Bonnot C."/>
            <person name="Breuninger H."/>
            <person name="Symeonidi A."/>
            <person name="Radhakrishnan G.V."/>
            <person name="Van Nieuwerburgh F."/>
            <person name="Deforce D."/>
            <person name="Chang C."/>
            <person name="Karol K.G."/>
            <person name="Hedrich R."/>
            <person name="Ulvskov P."/>
            <person name="Glockner G."/>
            <person name="Delwiche C.F."/>
            <person name="Petrasek J."/>
            <person name="Van de Peer Y."/>
            <person name="Friml J."/>
            <person name="Beilby M."/>
            <person name="Dolan L."/>
            <person name="Kohara Y."/>
            <person name="Sugano S."/>
            <person name="Fujiyama A."/>
            <person name="Delaux P.-M."/>
            <person name="Quint M."/>
            <person name="TheiBen G."/>
            <person name="Hagemann M."/>
            <person name="Harholt J."/>
            <person name="Dunand C."/>
            <person name="Zachgo S."/>
            <person name="Langdale J."/>
            <person name="Maumus F."/>
            <person name="Straeten D.V.D."/>
            <person name="Gould S.B."/>
            <person name="Rensing S.A."/>
        </authorList>
    </citation>
    <scope>NUCLEOTIDE SEQUENCE [LARGE SCALE GENOMIC DNA]</scope>
    <source>
        <strain evidence="2 3">S276</strain>
    </source>
</reference>
<evidence type="ECO:0000313" key="3">
    <source>
        <dbReference type="Proteomes" id="UP000265515"/>
    </source>
</evidence>
<evidence type="ECO:0000313" key="2">
    <source>
        <dbReference type="EMBL" id="GBG82355.1"/>
    </source>
</evidence>
<comment type="caution">
    <text evidence="2">The sequence shown here is derived from an EMBL/GenBank/DDBJ whole genome shotgun (WGS) entry which is preliminary data.</text>
</comment>
<evidence type="ECO:0008006" key="4">
    <source>
        <dbReference type="Google" id="ProtNLM"/>
    </source>
</evidence>
<gene>
    <name evidence="2" type="ORF">CBR_g34639</name>
</gene>
<feature type="region of interest" description="Disordered" evidence="1">
    <location>
        <begin position="417"/>
        <end position="443"/>
    </location>
</feature>
<proteinExistence type="predicted"/>
<sequence length="523" mass="59287">MRAGEQLVSAGYTVTVLLRAYVDEDLTASECRQRARDLIYECRADVMARVTFQTSISYDVMIWSHGYMRAEHYHDETVVEARARVGGEVKEARPKDGKLTTYKKNLVELYKLEDNKYSIKDLETMTQDEDESVRAFGMRFQKISDVLMKKGKISEVERCTIFIGHLSKGRQKSILRDLPRDRLDFPEVLKLAIKAELDDYKDLVWRGMRRRDFSLYKKYATDRCYDFKDSPWSEKNEAVAEEVKEIRDMVKGLTRQVTEIVTTTGATAYRDKPGGPYSLRWDRRNNDSWRSVEDRNPRTLTDYRMRTETAEIASRLGEQRGWMITRETLTMRPIGVEATPAADGRHIRADEMDIGTTNTRDRTEMDIGTTDTRDRTETDIGTTDTRGRIEMATEVVGMKEEIGIGNDEMGRANGLSAGEMRESSATSRGGGTTEGTDAMSHEGDMTRGTARMIRDGGMSKEGLEETAATIHAVGMREGDMASHQNHIPSRLTPRQPGVRSREAQTTGHLLPGTHASTVEEKII</sequence>
<dbReference type="Proteomes" id="UP000265515">
    <property type="component" value="Unassembled WGS sequence"/>
</dbReference>
<name>A0A388LJE7_CHABU</name>
<organism evidence="2 3">
    <name type="scientific">Chara braunii</name>
    <name type="common">Braun's stonewort</name>
    <dbReference type="NCBI Taxonomy" id="69332"/>
    <lineage>
        <taxon>Eukaryota</taxon>
        <taxon>Viridiplantae</taxon>
        <taxon>Streptophyta</taxon>
        <taxon>Charophyceae</taxon>
        <taxon>Charales</taxon>
        <taxon>Characeae</taxon>
        <taxon>Chara</taxon>
    </lineage>
</organism>
<protein>
    <recommendedName>
        <fullName evidence="4">Retrotransposon gag domain-containing protein</fullName>
    </recommendedName>
</protein>
<accession>A0A388LJE7</accession>